<evidence type="ECO:0000313" key="1">
    <source>
        <dbReference type="EMBL" id="GAH21815.1"/>
    </source>
</evidence>
<proteinExistence type="predicted"/>
<dbReference type="AlphaFoldDB" id="X1EN79"/>
<sequence>MWVEALDILFGIMKKKEIQLQEIKAISGSGQQHGTVYLNDKFEKKLQNLSPNEFLIPSILV</sequence>
<feature type="non-terminal residue" evidence="1">
    <location>
        <position position="61"/>
    </location>
</feature>
<name>X1EN79_9ZZZZ</name>
<evidence type="ECO:0008006" key="2">
    <source>
        <dbReference type="Google" id="ProtNLM"/>
    </source>
</evidence>
<dbReference type="EMBL" id="BART01039602">
    <property type="protein sequence ID" value="GAH21815.1"/>
    <property type="molecule type" value="Genomic_DNA"/>
</dbReference>
<comment type="caution">
    <text evidence="1">The sequence shown here is derived from an EMBL/GenBank/DDBJ whole genome shotgun (WGS) entry which is preliminary data.</text>
</comment>
<protein>
    <recommendedName>
        <fullName evidence="2">Carbohydrate kinase FGGY N-terminal domain-containing protein</fullName>
    </recommendedName>
</protein>
<accession>X1EN79</accession>
<gene>
    <name evidence="1" type="ORF">S01H4_64993</name>
</gene>
<organism evidence="1">
    <name type="scientific">marine sediment metagenome</name>
    <dbReference type="NCBI Taxonomy" id="412755"/>
    <lineage>
        <taxon>unclassified sequences</taxon>
        <taxon>metagenomes</taxon>
        <taxon>ecological metagenomes</taxon>
    </lineage>
</organism>
<dbReference type="Gene3D" id="3.30.420.40">
    <property type="match status" value="1"/>
</dbReference>
<reference evidence="1" key="1">
    <citation type="journal article" date="2014" name="Front. Microbiol.">
        <title>High frequency of phylogenetically diverse reductive dehalogenase-homologous genes in deep subseafloor sedimentary metagenomes.</title>
        <authorList>
            <person name="Kawai M."/>
            <person name="Futagami T."/>
            <person name="Toyoda A."/>
            <person name="Takaki Y."/>
            <person name="Nishi S."/>
            <person name="Hori S."/>
            <person name="Arai W."/>
            <person name="Tsubouchi T."/>
            <person name="Morono Y."/>
            <person name="Uchiyama I."/>
            <person name="Ito T."/>
            <person name="Fujiyama A."/>
            <person name="Inagaki F."/>
            <person name="Takami H."/>
        </authorList>
    </citation>
    <scope>NUCLEOTIDE SEQUENCE</scope>
    <source>
        <strain evidence="1">Expedition CK06-06</strain>
    </source>
</reference>